<sequence length="35" mass="4010">MLYFVSICFMQCHLFNLVISSISISTRVTGIVLSW</sequence>
<accession>A0A0E9UBT5</accession>
<reference evidence="1" key="1">
    <citation type="submission" date="2014-11" db="EMBL/GenBank/DDBJ databases">
        <authorList>
            <person name="Amaro Gonzalez C."/>
        </authorList>
    </citation>
    <scope>NUCLEOTIDE SEQUENCE</scope>
</reference>
<organism evidence="1">
    <name type="scientific">Anguilla anguilla</name>
    <name type="common">European freshwater eel</name>
    <name type="synonym">Muraena anguilla</name>
    <dbReference type="NCBI Taxonomy" id="7936"/>
    <lineage>
        <taxon>Eukaryota</taxon>
        <taxon>Metazoa</taxon>
        <taxon>Chordata</taxon>
        <taxon>Craniata</taxon>
        <taxon>Vertebrata</taxon>
        <taxon>Euteleostomi</taxon>
        <taxon>Actinopterygii</taxon>
        <taxon>Neopterygii</taxon>
        <taxon>Teleostei</taxon>
        <taxon>Anguilliformes</taxon>
        <taxon>Anguillidae</taxon>
        <taxon>Anguilla</taxon>
    </lineage>
</organism>
<dbReference type="EMBL" id="GBXM01045897">
    <property type="protein sequence ID" value="JAH62680.1"/>
    <property type="molecule type" value="Transcribed_RNA"/>
</dbReference>
<evidence type="ECO:0000313" key="1">
    <source>
        <dbReference type="EMBL" id="JAH62680.1"/>
    </source>
</evidence>
<dbReference type="AlphaFoldDB" id="A0A0E9UBT5"/>
<reference evidence="1" key="2">
    <citation type="journal article" date="2015" name="Fish Shellfish Immunol.">
        <title>Early steps in the European eel (Anguilla anguilla)-Vibrio vulnificus interaction in the gills: Role of the RtxA13 toxin.</title>
        <authorList>
            <person name="Callol A."/>
            <person name="Pajuelo D."/>
            <person name="Ebbesson L."/>
            <person name="Teles M."/>
            <person name="MacKenzie S."/>
            <person name="Amaro C."/>
        </authorList>
    </citation>
    <scope>NUCLEOTIDE SEQUENCE</scope>
</reference>
<protein>
    <submittedName>
        <fullName evidence="1">Uncharacterized protein</fullName>
    </submittedName>
</protein>
<proteinExistence type="predicted"/>
<name>A0A0E9UBT5_ANGAN</name>